<dbReference type="InterPro" id="IPR003593">
    <property type="entry name" value="AAA+_ATPase"/>
</dbReference>
<dbReference type="InterPro" id="IPR027417">
    <property type="entry name" value="P-loop_NTPase"/>
</dbReference>
<evidence type="ECO:0000313" key="9">
    <source>
        <dbReference type="Proteomes" id="UP000095009"/>
    </source>
</evidence>
<dbReference type="Proteomes" id="UP000095009">
    <property type="component" value="Unassembled WGS sequence"/>
</dbReference>
<evidence type="ECO:0000256" key="6">
    <source>
        <dbReference type="RuleBase" id="RU003651"/>
    </source>
</evidence>
<keyword evidence="3" id="KW-0472">Membrane</keyword>
<accession>A0A1E3PHB6</accession>
<dbReference type="GO" id="GO:0005524">
    <property type="term" value="F:ATP binding"/>
    <property type="evidence" value="ECO:0007669"/>
    <property type="project" value="UniProtKB-KW"/>
</dbReference>
<keyword evidence="4 6" id="KW-0067">ATP-binding</keyword>
<proteinExistence type="inferred from homology"/>
<keyword evidence="5" id="KW-0496">Mitochondrion</keyword>
<dbReference type="OrthoDB" id="10254455at2759"/>
<keyword evidence="9" id="KW-1185">Reference proteome</keyword>
<dbReference type="CDD" id="cd19520">
    <property type="entry name" value="RecA-like_ATAD1"/>
    <property type="match status" value="1"/>
</dbReference>
<evidence type="ECO:0000259" key="7">
    <source>
        <dbReference type="SMART" id="SM00382"/>
    </source>
</evidence>
<dbReference type="InterPro" id="IPR051701">
    <property type="entry name" value="Mito_OM_Translocase_MSP1"/>
</dbReference>
<dbReference type="InterPro" id="IPR003959">
    <property type="entry name" value="ATPase_AAA_core"/>
</dbReference>
<name>A0A1E3PHB6_9ASCO</name>
<sequence length="381" mass="42613">MGFFRDLNINARMVFDAVFFLSASISTYYILDHFVKQISNEGAPADGAAKDSKRRANTVMAKLQQRYPTLDLTLNEYETVVLGSVVLPEDLHCGFEDVGGLDDIIDELRESVLYPLTEPELFSHFNALLQAPKGVLLYGPPGCGKTMMAKALAKESGANFINIKMSLIMDKWFGESNKLCAAIFSLALKLQPCIIFIDEIDSFLRERSSTDHEVTASLKAEFMTHWDGLTTSEHQQIMILGATNRPNDIDNAILRRMPKRFTISLPDLQQRTKILTLLLKGTPLDESNFNLNEIAQYSAGLSGSDLKEMCRSAASRAMREYIKSNFKDGKRLIQSHSSQLSDRQKLKIRPLRTNDFINTTGASSVTLPNNVVPESEDFPVD</sequence>
<dbReference type="EMBL" id="KV454411">
    <property type="protein sequence ID" value="ODQ64805.1"/>
    <property type="molecule type" value="Genomic_DNA"/>
</dbReference>
<protein>
    <submittedName>
        <fullName evidence="8">MSP1 putative membrane-spanning ATPase</fullName>
    </submittedName>
</protein>
<reference evidence="8 9" key="1">
    <citation type="journal article" date="2016" name="Proc. Natl. Acad. Sci. U.S.A.">
        <title>Comparative genomics of biotechnologically important yeasts.</title>
        <authorList>
            <person name="Riley R."/>
            <person name="Haridas S."/>
            <person name="Wolfe K.H."/>
            <person name="Lopes M.R."/>
            <person name="Hittinger C.T."/>
            <person name="Goeker M."/>
            <person name="Salamov A.A."/>
            <person name="Wisecaver J.H."/>
            <person name="Long T.M."/>
            <person name="Calvey C.H."/>
            <person name="Aerts A.L."/>
            <person name="Barry K.W."/>
            <person name="Choi C."/>
            <person name="Clum A."/>
            <person name="Coughlan A.Y."/>
            <person name="Deshpande S."/>
            <person name="Douglass A.P."/>
            <person name="Hanson S.J."/>
            <person name="Klenk H.-P."/>
            <person name="LaButti K.M."/>
            <person name="Lapidus A."/>
            <person name="Lindquist E.A."/>
            <person name="Lipzen A.M."/>
            <person name="Meier-Kolthoff J.P."/>
            <person name="Ohm R.A."/>
            <person name="Otillar R.P."/>
            <person name="Pangilinan J.L."/>
            <person name="Peng Y."/>
            <person name="Rokas A."/>
            <person name="Rosa C.A."/>
            <person name="Scheuner C."/>
            <person name="Sibirny A.A."/>
            <person name="Slot J.C."/>
            <person name="Stielow J.B."/>
            <person name="Sun H."/>
            <person name="Kurtzman C.P."/>
            <person name="Blackwell M."/>
            <person name="Grigoriev I.V."/>
            <person name="Jeffries T.W."/>
        </authorList>
    </citation>
    <scope>NUCLEOTIDE SEQUENCE [LARGE SCALE GENOMIC DNA]</scope>
    <source>
        <strain evidence="8 9">DSM 6958</strain>
    </source>
</reference>
<dbReference type="PROSITE" id="PS00674">
    <property type="entry name" value="AAA"/>
    <property type="match status" value="1"/>
</dbReference>
<keyword evidence="3" id="KW-1000">Mitochondrion outer membrane</keyword>
<dbReference type="PANTHER" id="PTHR45644">
    <property type="entry name" value="AAA ATPASE, PUTATIVE (AFU_ORTHOLOGUE AFUA_2G12920)-RELATED-RELATED"/>
    <property type="match status" value="1"/>
</dbReference>
<comment type="similarity">
    <text evidence="6">Belongs to the AAA ATPase family.</text>
</comment>
<evidence type="ECO:0000256" key="1">
    <source>
        <dbReference type="ARBA" id="ARBA00004572"/>
    </source>
</evidence>
<dbReference type="GO" id="GO:0140570">
    <property type="term" value="P:extraction of mislocalized protein from mitochondrial outer membrane"/>
    <property type="evidence" value="ECO:0007669"/>
    <property type="project" value="TreeGrafter"/>
</dbReference>
<dbReference type="STRING" id="857566.A0A1E3PHB6"/>
<dbReference type="PANTHER" id="PTHR45644:SF3">
    <property type="entry name" value="FI08533P-RELATED"/>
    <property type="match status" value="1"/>
</dbReference>
<evidence type="ECO:0000256" key="4">
    <source>
        <dbReference type="ARBA" id="ARBA00022840"/>
    </source>
</evidence>
<dbReference type="FunFam" id="3.40.50.300:FF:000538">
    <property type="entry name" value="ATPase family AAA domain-containing protein 1"/>
    <property type="match status" value="1"/>
</dbReference>
<evidence type="ECO:0000313" key="8">
    <source>
        <dbReference type="EMBL" id="ODQ64805.1"/>
    </source>
</evidence>
<feature type="domain" description="AAA+ ATPase" evidence="7">
    <location>
        <begin position="131"/>
        <end position="271"/>
    </location>
</feature>
<organism evidence="8 9">
    <name type="scientific">Nadsonia fulvescens var. elongata DSM 6958</name>
    <dbReference type="NCBI Taxonomy" id="857566"/>
    <lineage>
        <taxon>Eukaryota</taxon>
        <taxon>Fungi</taxon>
        <taxon>Dikarya</taxon>
        <taxon>Ascomycota</taxon>
        <taxon>Saccharomycotina</taxon>
        <taxon>Dipodascomycetes</taxon>
        <taxon>Dipodascales</taxon>
        <taxon>Dipodascales incertae sedis</taxon>
        <taxon>Nadsonia</taxon>
    </lineage>
</organism>
<keyword evidence="2 6" id="KW-0547">Nucleotide-binding</keyword>
<dbReference type="SMART" id="SM00382">
    <property type="entry name" value="AAA"/>
    <property type="match status" value="1"/>
</dbReference>
<evidence type="ECO:0000256" key="3">
    <source>
        <dbReference type="ARBA" id="ARBA00022787"/>
    </source>
</evidence>
<dbReference type="AlphaFoldDB" id="A0A1E3PHB6"/>
<dbReference type="Gene3D" id="3.40.50.300">
    <property type="entry name" value="P-loop containing nucleotide triphosphate hydrolases"/>
    <property type="match status" value="1"/>
</dbReference>
<evidence type="ECO:0000256" key="5">
    <source>
        <dbReference type="ARBA" id="ARBA00023128"/>
    </source>
</evidence>
<dbReference type="SUPFAM" id="SSF52540">
    <property type="entry name" value="P-loop containing nucleoside triphosphate hydrolases"/>
    <property type="match status" value="1"/>
</dbReference>
<dbReference type="GO" id="GO:0016887">
    <property type="term" value="F:ATP hydrolysis activity"/>
    <property type="evidence" value="ECO:0007669"/>
    <property type="project" value="InterPro"/>
</dbReference>
<evidence type="ECO:0000256" key="2">
    <source>
        <dbReference type="ARBA" id="ARBA00022741"/>
    </source>
</evidence>
<gene>
    <name evidence="8" type="ORF">NADFUDRAFT_52428</name>
</gene>
<dbReference type="Pfam" id="PF00004">
    <property type="entry name" value="AAA"/>
    <property type="match status" value="1"/>
</dbReference>
<dbReference type="Gene3D" id="1.10.8.60">
    <property type="match status" value="1"/>
</dbReference>
<dbReference type="Pfam" id="PF17862">
    <property type="entry name" value="AAA_lid_3"/>
    <property type="match status" value="1"/>
</dbReference>
<dbReference type="InterPro" id="IPR041569">
    <property type="entry name" value="AAA_lid_3"/>
</dbReference>
<comment type="subcellular location">
    <subcellularLocation>
        <location evidence="1">Mitochondrion outer membrane</location>
        <topology evidence="1">Single-pass membrane protein</topology>
    </subcellularLocation>
</comment>
<dbReference type="InterPro" id="IPR003960">
    <property type="entry name" value="ATPase_AAA_CS"/>
</dbReference>
<dbReference type="GO" id="GO:0140567">
    <property type="term" value="F:membrane protein dislocase activity"/>
    <property type="evidence" value="ECO:0007669"/>
    <property type="project" value="UniProtKB-ARBA"/>
</dbReference>
<dbReference type="GO" id="GO:0005741">
    <property type="term" value="C:mitochondrial outer membrane"/>
    <property type="evidence" value="ECO:0007669"/>
    <property type="project" value="UniProtKB-SubCell"/>
</dbReference>